<reference evidence="2 3" key="1">
    <citation type="submission" date="2018-09" db="EMBL/GenBank/DDBJ databases">
        <title>Genome Sequence of Paenibacillus lautus Strain E7593-69, Azo Dye-Degrading Bacteria, Isolated from Commercial Tattoo Inks.</title>
        <authorList>
            <person name="Nho S.W."/>
            <person name="Kim S.-J."/>
            <person name="Kweon O."/>
            <person name="Cerniglia C.E."/>
        </authorList>
    </citation>
    <scope>NUCLEOTIDE SEQUENCE [LARGE SCALE GENOMIC DNA]</scope>
    <source>
        <strain evidence="2 3">E7593-69</strain>
    </source>
</reference>
<dbReference type="EMBL" id="CP032412">
    <property type="protein sequence ID" value="AYB44051.1"/>
    <property type="molecule type" value="Genomic_DNA"/>
</dbReference>
<dbReference type="Proteomes" id="UP000266552">
    <property type="component" value="Chromosome"/>
</dbReference>
<evidence type="ECO:0000313" key="2">
    <source>
        <dbReference type="EMBL" id="AYB44051.1"/>
    </source>
</evidence>
<keyword evidence="1" id="KW-0812">Transmembrane</keyword>
<keyword evidence="1" id="KW-1133">Transmembrane helix</keyword>
<protein>
    <submittedName>
        <fullName evidence="2">Uncharacterized protein</fullName>
    </submittedName>
</protein>
<name>A0A385TKN6_PAELA</name>
<gene>
    <name evidence="2" type="ORF">D5F53_12440</name>
</gene>
<proteinExistence type="predicted"/>
<sequence length="434" mass="48768">MNDWRPDWSRRLADPPFRNQRFRTDMMEAVEERLQAVEKKRARREWNRAVSAIVPVLLFLFGVGIWFGYLAVPNANPVSPGPVVPKGGTFKSGFVSGSGGDFDWWNLADREISQESDRTIMTLATALLKREIGIWGGPTPDIWEHPEVKWPLERYDVSSPWVYEIYVNEITTDAEQTVYKLRLLLRDSIPMVYEETIDVTIRKDTHRISQIQLISTDETGTPLDDFEVGDDQGTSVTLKKDAALDLKITGTLFKEAGTIRSVNVQYGDTERTFADWSSVSNESYYPETAILSAGSSGKEKDILAIVLTTGYGTGMRESALKLLTDDLIEVKAADPVLASQSRLSCHMTAEDGKRIFQLTLSGVTRSFEYKEEDAGLWLDQPALGSIVRYSMEENTLYASVPIQVSPGNFPAEVRLRYEYDGTAFLVAEATLEEM</sequence>
<accession>A0A385TKN6</accession>
<feature type="transmembrane region" description="Helical" evidence="1">
    <location>
        <begin position="49"/>
        <end position="72"/>
    </location>
</feature>
<keyword evidence="1" id="KW-0472">Membrane</keyword>
<evidence type="ECO:0000313" key="3">
    <source>
        <dbReference type="Proteomes" id="UP000266552"/>
    </source>
</evidence>
<keyword evidence="3" id="KW-1185">Reference proteome</keyword>
<organism evidence="2 3">
    <name type="scientific">Paenibacillus lautus</name>
    <name type="common">Bacillus lautus</name>
    <dbReference type="NCBI Taxonomy" id="1401"/>
    <lineage>
        <taxon>Bacteria</taxon>
        <taxon>Bacillati</taxon>
        <taxon>Bacillota</taxon>
        <taxon>Bacilli</taxon>
        <taxon>Bacillales</taxon>
        <taxon>Paenibacillaceae</taxon>
        <taxon>Paenibacillus</taxon>
    </lineage>
</organism>
<dbReference type="AlphaFoldDB" id="A0A385TKN6"/>
<dbReference type="KEGG" id="plw:D5F53_12440"/>
<evidence type="ECO:0000256" key="1">
    <source>
        <dbReference type="SAM" id="Phobius"/>
    </source>
</evidence>
<dbReference type="RefSeq" id="WP_119847959.1">
    <property type="nucleotide sequence ID" value="NZ_CP032412.1"/>
</dbReference>